<dbReference type="CDD" id="cd03421">
    <property type="entry name" value="SirA_like_N"/>
    <property type="match status" value="1"/>
</dbReference>
<dbReference type="Pfam" id="PF01206">
    <property type="entry name" value="TusA"/>
    <property type="match status" value="1"/>
</dbReference>
<dbReference type="SUPFAM" id="SSF64307">
    <property type="entry name" value="SirA-like"/>
    <property type="match status" value="1"/>
</dbReference>
<evidence type="ECO:0000256" key="1">
    <source>
        <dbReference type="ARBA" id="ARBA00008984"/>
    </source>
</evidence>
<evidence type="ECO:0000313" key="4">
    <source>
        <dbReference type="Proteomes" id="UP000671879"/>
    </source>
</evidence>
<sequence length="73" mass="8130">MSDHLVVDARGLSCPQPVLRTREALAGRTAGAVEILVDTVTSRENVSRFARNQGWQCRSEEQKDGTYRVIATR</sequence>
<evidence type="ECO:0000313" key="3">
    <source>
        <dbReference type="EMBL" id="QTX32186.1"/>
    </source>
</evidence>
<dbReference type="EMBL" id="CP072943">
    <property type="protein sequence ID" value="QTX32186.1"/>
    <property type="molecule type" value="Genomic_DNA"/>
</dbReference>
<feature type="domain" description="UPF0033" evidence="2">
    <location>
        <begin position="7"/>
        <end position="31"/>
    </location>
</feature>
<accession>A0A9Q7EYM9</accession>
<dbReference type="PANTHER" id="PTHR33279">
    <property type="entry name" value="SULFUR CARRIER PROTEIN YEDF-RELATED"/>
    <property type="match status" value="1"/>
</dbReference>
<dbReference type="KEGG" id="aram:KAR29_12895"/>
<protein>
    <submittedName>
        <fullName evidence="3">Sulfurtransferase TusA family protein</fullName>
    </submittedName>
</protein>
<dbReference type="RefSeq" id="WP_274373401.1">
    <property type="nucleotide sequence ID" value="NZ_CP072943.1"/>
</dbReference>
<name>A0A9Q7EYM9_9BACT</name>
<dbReference type="PROSITE" id="PS01148">
    <property type="entry name" value="UPF0033"/>
    <property type="match status" value="1"/>
</dbReference>
<keyword evidence="4" id="KW-1185">Reference proteome</keyword>
<dbReference type="PANTHER" id="PTHR33279:SF6">
    <property type="entry name" value="SULFUR CARRIER PROTEIN YEDF-RELATED"/>
    <property type="match status" value="1"/>
</dbReference>
<dbReference type="InterPro" id="IPR001455">
    <property type="entry name" value="TusA-like"/>
</dbReference>
<dbReference type="AlphaFoldDB" id="A0A9Q7EYM9"/>
<proteinExistence type="inferred from homology"/>
<gene>
    <name evidence="3" type="ORF">KAR29_12895</name>
</gene>
<dbReference type="Gene3D" id="3.30.110.40">
    <property type="entry name" value="TusA-like domain"/>
    <property type="match status" value="1"/>
</dbReference>
<evidence type="ECO:0000259" key="2">
    <source>
        <dbReference type="PROSITE" id="PS01148"/>
    </source>
</evidence>
<reference evidence="4" key="1">
    <citation type="submission" date="2021-04" db="EMBL/GenBank/DDBJ databases">
        <title>A novel Synergistetes isolate from a pyrite-forming mixed culture.</title>
        <authorList>
            <person name="Bunk B."/>
            <person name="Sproer C."/>
            <person name="Spring S."/>
            <person name="Pester M."/>
        </authorList>
    </citation>
    <scope>NUCLEOTIDE SEQUENCE [LARGE SCALE GENOMIC DNA]</scope>
    <source>
        <strain evidence="4">J.5.4.2-T.3.5.2</strain>
    </source>
</reference>
<dbReference type="InterPro" id="IPR036868">
    <property type="entry name" value="TusA-like_sf"/>
</dbReference>
<organism evidence="3 4">
    <name type="scientific">Aminithiophilus ramosus</name>
    <dbReference type="NCBI Taxonomy" id="3029084"/>
    <lineage>
        <taxon>Bacteria</taxon>
        <taxon>Thermotogati</taxon>
        <taxon>Synergistota</taxon>
        <taxon>Synergistia</taxon>
        <taxon>Synergistales</taxon>
        <taxon>Aminithiophilaceae</taxon>
        <taxon>Aminithiophilus</taxon>
    </lineage>
</organism>
<comment type="similarity">
    <text evidence="1">Belongs to the sulfur carrier protein TusA family.</text>
</comment>
<dbReference type="Proteomes" id="UP000671879">
    <property type="component" value="Chromosome"/>
</dbReference>